<accession>A0A0G4EVI5</accession>
<sequence length="251" mass="27164">MGRMAKVSVDLEAGPALPLPSVALSPRNRQTWSHRWSDRLFERHTHPLSCLLGLSIRPSLAHFKAWTVKKLAVSSYRRTLLTLLLLQVLGAAAIVVSLFLEPLSVGQLVVVGVGGLCLLGFVAVNQYYRRKIRDFYNIPESDMCDDFCCVLCCGPCTILQEYRHLLRALSYKKDKRRRSSPQGFERMGRTGLIMVPLNKGSGSAIIGSGTTVASGGSGESNGPGLGVGLGISSKGSRVSAAPSVRFSMTEL</sequence>
<dbReference type="EMBL" id="CDMY01000326">
    <property type="protein sequence ID" value="CEM02427.1"/>
    <property type="molecule type" value="Genomic_DNA"/>
</dbReference>
<feature type="transmembrane region" description="Helical" evidence="1">
    <location>
        <begin position="105"/>
        <end position="124"/>
    </location>
</feature>
<evidence type="ECO:0000313" key="3">
    <source>
        <dbReference type="Proteomes" id="UP000041254"/>
    </source>
</evidence>
<name>A0A0G4EVI5_VITBC</name>
<organism evidence="2 3">
    <name type="scientific">Vitrella brassicaformis (strain CCMP3155)</name>
    <dbReference type="NCBI Taxonomy" id="1169540"/>
    <lineage>
        <taxon>Eukaryota</taxon>
        <taxon>Sar</taxon>
        <taxon>Alveolata</taxon>
        <taxon>Colpodellida</taxon>
        <taxon>Vitrellaceae</taxon>
        <taxon>Vitrella</taxon>
    </lineage>
</organism>
<dbReference type="InterPro" id="IPR006461">
    <property type="entry name" value="PLAC_motif_containing"/>
</dbReference>
<keyword evidence="3" id="KW-1185">Reference proteome</keyword>
<dbReference type="PhylomeDB" id="A0A0G4EVI5"/>
<feature type="transmembrane region" description="Helical" evidence="1">
    <location>
        <begin position="79"/>
        <end position="99"/>
    </location>
</feature>
<dbReference type="AlphaFoldDB" id="A0A0G4EVI5"/>
<dbReference type="Pfam" id="PF04749">
    <property type="entry name" value="PLAC8"/>
    <property type="match status" value="1"/>
</dbReference>
<protein>
    <submittedName>
        <fullName evidence="2">Uncharacterized protein</fullName>
    </submittedName>
</protein>
<reference evidence="2 3" key="1">
    <citation type="submission" date="2014-11" db="EMBL/GenBank/DDBJ databases">
        <authorList>
            <person name="Zhu J."/>
            <person name="Qi W."/>
            <person name="Song R."/>
        </authorList>
    </citation>
    <scope>NUCLEOTIDE SEQUENCE [LARGE SCALE GENOMIC DNA]</scope>
</reference>
<keyword evidence="1" id="KW-1133">Transmembrane helix</keyword>
<dbReference type="NCBIfam" id="TIGR01571">
    <property type="entry name" value="A_thal_Cys_rich"/>
    <property type="match status" value="1"/>
</dbReference>
<evidence type="ECO:0000256" key="1">
    <source>
        <dbReference type="SAM" id="Phobius"/>
    </source>
</evidence>
<dbReference type="Proteomes" id="UP000041254">
    <property type="component" value="Unassembled WGS sequence"/>
</dbReference>
<keyword evidence="1" id="KW-0812">Transmembrane</keyword>
<keyword evidence="1" id="KW-0472">Membrane</keyword>
<dbReference type="OrthoDB" id="1045822at2759"/>
<dbReference type="InParanoid" id="A0A0G4EVI5"/>
<evidence type="ECO:0000313" key="2">
    <source>
        <dbReference type="EMBL" id="CEM02427.1"/>
    </source>
</evidence>
<proteinExistence type="predicted"/>
<dbReference type="VEuPathDB" id="CryptoDB:Vbra_13576"/>
<gene>
    <name evidence="2" type="ORF">Vbra_13576</name>
</gene>
<dbReference type="PANTHER" id="PTHR15907">
    <property type="entry name" value="DUF614 FAMILY PROTEIN-RELATED"/>
    <property type="match status" value="1"/>
</dbReference>